<feature type="transmembrane region" description="Helical" evidence="9">
    <location>
        <begin position="183"/>
        <end position="216"/>
    </location>
</feature>
<proteinExistence type="predicted"/>
<protein>
    <recommendedName>
        <fullName evidence="10">Glycosyltransferase RgtA/B/C/D-like domain-containing protein</fullName>
    </recommendedName>
</protein>
<feature type="transmembrane region" description="Helical" evidence="9">
    <location>
        <begin position="228"/>
        <end position="246"/>
    </location>
</feature>
<comment type="subcellular location">
    <subcellularLocation>
        <location evidence="1">Cell membrane</location>
        <topology evidence="1">Multi-pass membrane protein</topology>
    </subcellularLocation>
</comment>
<dbReference type="Proteomes" id="UP000273807">
    <property type="component" value="Unassembled WGS sequence"/>
</dbReference>
<keyword evidence="2" id="KW-1003">Cell membrane</keyword>
<dbReference type="EMBL" id="RBED01000093">
    <property type="protein sequence ID" value="RNL55438.1"/>
    <property type="molecule type" value="Genomic_DNA"/>
</dbReference>
<evidence type="ECO:0000313" key="12">
    <source>
        <dbReference type="Proteomes" id="UP000273807"/>
    </source>
</evidence>
<evidence type="ECO:0000256" key="4">
    <source>
        <dbReference type="ARBA" id="ARBA00022679"/>
    </source>
</evidence>
<feature type="region of interest" description="Disordered" evidence="8">
    <location>
        <begin position="1"/>
        <end position="29"/>
    </location>
</feature>
<feature type="transmembrane region" description="Helical" evidence="9">
    <location>
        <begin position="289"/>
        <end position="312"/>
    </location>
</feature>
<reference evidence="11 12" key="1">
    <citation type="submission" date="2018-10" db="EMBL/GenBank/DDBJ databases">
        <title>Genome sequencing of Arthrobacter oryzae TNB02.</title>
        <authorList>
            <person name="Cho Y.-J."/>
            <person name="Cho A."/>
            <person name="Kim O.-S."/>
        </authorList>
    </citation>
    <scope>NUCLEOTIDE SEQUENCE [LARGE SCALE GENOMIC DNA]</scope>
    <source>
        <strain evidence="11 12">TNB02</strain>
    </source>
</reference>
<evidence type="ECO:0000256" key="3">
    <source>
        <dbReference type="ARBA" id="ARBA00022676"/>
    </source>
</evidence>
<feature type="domain" description="Glycosyltransferase RgtA/B/C/D-like" evidence="10">
    <location>
        <begin position="91"/>
        <end position="243"/>
    </location>
</feature>
<gene>
    <name evidence="11" type="ORF">D7003_09920</name>
</gene>
<evidence type="ECO:0000313" key="11">
    <source>
        <dbReference type="EMBL" id="RNL55438.1"/>
    </source>
</evidence>
<feature type="transmembrane region" description="Helical" evidence="9">
    <location>
        <begin position="357"/>
        <end position="373"/>
    </location>
</feature>
<dbReference type="Pfam" id="PF13231">
    <property type="entry name" value="PMT_2"/>
    <property type="match status" value="1"/>
</dbReference>
<organism evidence="11 12">
    <name type="scientific">Arthrobacter oryzae</name>
    <dbReference type="NCBI Taxonomy" id="409290"/>
    <lineage>
        <taxon>Bacteria</taxon>
        <taxon>Bacillati</taxon>
        <taxon>Actinomycetota</taxon>
        <taxon>Actinomycetes</taxon>
        <taxon>Micrococcales</taxon>
        <taxon>Micrococcaceae</taxon>
        <taxon>Arthrobacter</taxon>
    </lineage>
</organism>
<keyword evidence="3" id="KW-0328">Glycosyltransferase</keyword>
<feature type="transmembrane region" description="Helical" evidence="9">
    <location>
        <begin position="110"/>
        <end position="127"/>
    </location>
</feature>
<feature type="compositionally biased region" description="Polar residues" evidence="8">
    <location>
        <begin position="1"/>
        <end position="14"/>
    </location>
</feature>
<keyword evidence="12" id="KW-1185">Reference proteome</keyword>
<dbReference type="OrthoDB" id="5318634at2"/>
<keyword evidence="6 9" id="KW-1133">Transmembrane helix</keyword>
<dbReference type="GO" id="GO:0009103">
    <property type="term" value="P:lipopolysaccharide biosynthetic process"/>
    <property type="evidence" value="ECO:0007669"/>
    <property type="project" value="UniProtKB-ARBA"/>
</dbReference>
<evidence type="ECO:0000256" key="5">
    <source>
        <dbReference type="ARBA" id="ARBA00022692"/>
    </source>
</evidence>
<dbReference type="InterPro" id="IPR038731">
    <property type="entry name" value="RgtA/B/C-like"/>
</dbReference>
<evidence type="ECO:0000256" key="8">
    <source>
        <dbReference type="SAM" id="MobiDB-lite"/>
    </source>
</evidence>
<dbReference type="GO" id="GO:0010041">
    <property type="term" value="P:response to iron(III) ion"/>
    <property type="evidence" value="ECO:0007669"/>
    <property type="project" value="TreeGrafter"/>
</dbReference>
<comment type="caution">
    <text evidence="11">The sequence shown here is derived from an EMBL/GenBank/DDBJ whole genome shotgun (WGS) entry which is preliminary data.</text>
</comment>
<dbReference type="InterPro" id="IPR050297">
    <property type="entry name" value="LipidA_mod_glycosyltrf_83"/>
</dbReference>
<keyword evidence="4" id="KW-0808">Transferase</keyword>
<evidence type="ECO:0000256" key="1">
    <source>
        <dbReference type="ARBA" id="ARBA00004651"/>
    </source>
</evidence>
<evidence type="ECO:0000259" key="10">
    <source>
        <dbReference type="Pfam" id="PF13231"/>
    </source>
</evidence>
<feature type="transmembrane region" description="Helical" evidence="9">
    <location>
        <begin position="158"/>
        <end position="177"/>
    </location>
</feature>
<evidence type="ECO:0000256" key="7">
    <source>
        <dbReference type="ARBA" id="ARBA00023136"/>
    </source>
</evidence>
<evidence type="ECO:0000256" key="6">
    <source>
        <dbReference type="ARBA" id="ARBA00022989"/>
    </source>
</evidence>
<accession>A0A3N0C084</accession>
<name>A0A3N0C084_9MICC</name>
<evidence type="ECO:0000256" key="2">
    <source>
        <dbReference type="ARBA" id="ARBA00022475"/>
    </source>
</evidence>
<dbReference type="PANTHER" id="PTHR33908:SF3">
    <property type="entry name" value="UNDECAPRENYL PHOSPHATE-ALPHA-4-AMINO-4-DEOXY-L-ARABINOSE ARABINOSYL TRANSFERASE"/>
    <property type="match status" value="1"/>
</dbReference>
<feature type="transmembrane region" description="Helical" evidence="9">
    <location>
        <begin position="380"/>
        <end position="396"/>
    </location>
</feature>
<feature type="transmembrane region" description="Helical" evidence="9">
    <location>
        <begin position="324"/>
        <end position="345"/>
    </location>
</feature>
<keyword evidence="5 9" id="KW-0812">Transmembrane</keyword>
<feature type="transmembrane region" description="Helical" evidence="9">
    <location>
        <begin position="38"/>
        <end position="59"/>
    </location>
</feature>
<sequence length="534" mass="58319">MHGSAEHTTGSQTLPDPATGSGPPIPPRRAQLGDGSRAALLGVFAATLALAGSWNVSLWTDEAATIAGARRTLPELWRMLQNVDAVHGLYYLLMHFWIDLFGQSALSLRMPSALAIGAGTAGVYVLARRLDGRQLALWSALVFVLLPRATWAGMEARSFSFSAAAAVWLTVVLMVALQRATAWWWAAYAALAAAAIAFNLYLVLLLAAHAVTLLALREVSWRLRFSWVMAAGLGTLASAPVVYLSLRQGGQISDQDLGWTRWARNVVINQWFLGDTPTTEPDGAGISQLWVISAVALAALCWLLMAFALGRTLKSRRSGLLPRWFLWVVPQVLLPTLIIGCYSLLVHPMYNPRYLTFSTPAVAVLIGVGLWLLPHYWQRLAALVLIVLFTVPIYLSQRQVQAKSGADWVEAADFIGAYARPGDGVYFSPRYPSPDATTRLTLRRIAVAYPKPFAGLRDLTADIPGAADGTLDGSSNSLGRSLDRLERIDKVWVIRRVDYPAGFARADDRLLQDAGFHSTVVWTGSLNTIVEFTR</sequence>
<dbReference type="PANTHER" id="PTHR33908">
    <property type="entry name" value="MANNOSYLTRANSFERASE YKCB-RELATED"/>
    <property type="match status" value="1"/>
</dbReference>
<dbReference type="GO" id="GO:0005886">
    <property type="term" value="C:plasma membrane"/>
    <property type="evidence" value="ECO:0007669"/>
    <property type="project" value="UniProtKB-SubCell"/>
</dbReference>
<evidence type="ECO:0000256" key="9">
    <source>
        <dbReference type="SAM" id="Phobius"/>
    </source>
</evidence>
<keyword evidence="7 9" id="KW-0472">Membrane</keyword>
<dbReference type="AlphaFoldDB" id="A0A3N0C084"/>
<dbReference type="GO" id="GO:0016763">
    <property type="term" value="F:pentosyltransferase activity"/>
    <property type="evidence" value="ECO:0007669"/>
    <property type="project" value="TreeGrafter"/>
</dbReference>